<comment type="caution">
    <text evidence="2">The sequence shown here is derived from an EMBL/GenBank/DDBJ whole genome shotgun (WGS) entry which is preliminary data.</text>
</comment>
<dbReference type="Proteomes" id="UP000050525">
    <property type="component" value="Unassembled WGS sequence"/>
</dbReference>
<protein>
    <recommendedName>
        <fullName evidence="4">Secreted protein</fullName>
    </recommendedName>
</protein>
<accession>A0A151MEI6</accession>
<keyword evidence="1" id="KW-0732">Signal</keyword>
<dbReference type="AlphaFoldDB" id="A0A151MEI6"/>
<dbReference type="EMBL" id="AKHW03006215">
    <property type="protein sequence ID" value="KYO22944.1"/>
    <property type="molecule type" value="Genomic_DNA"/>
</dbReference>
<gene>
    <name evidence="2" type="ORF">Y1Q_0005456</name>
</gene>
<organism evidence="2 3">
    <name type="scientific">Alligator mississippiensis</name>
    <name type="common">American alligator</name>
    <dbReference type="NCBI Taxonomy" id="8496"/>
    <lineage>
        <taxon>Eukaryota</taxon>
        <taxon>Metazoa</taxon>
        <taxon>Chordata</taxon>
        <taxon>Craniata</taxon>
        <taxon>Vertebrata</taxon>
        <taxon>Euteleostomi</taxon>
        <taxon>Archelosauria</taxon>
        <taxon>Archosauria</taxon>
        <taxon>Crocodylia</taxon>
        <taxon>Alligatoridae</taxon>
        <taxon>Alligatorinae</taxon>
        <taxon>Alligator</taxon>
    </lineage>
</organism>
<feature type="signal peptide" evidence="1">
    <location>
        <begin position="1"/>
        <end position="25"/>
    </location>
</feature>
<proteinExistence type="predicted"/>
<evidence type="ECO:0008006" key="4">
    <source>
        <dbReference type="Google" id="ProtNLM"/>
    </source>
</evidence>
<name>A0A151MEI6_ALLMI</name>
<keyword evidence="3" id="KW-1185">Reference proteome</keyword>
<evidence type="ECO:0000256" key="1">
    <source>
        <dbReference type="SAM" id="SignalP"/>
    </source>
</evidence>
<sequence>MHPAYPRAQPAVLLELCCWAAIAGASHSPRLSLDTFRTPISHHQWKLQRRIYGQIHWRGTKTPESFVSWTNHLWLIGIRSLLTLRYRALGHPFPSGVIRDPHLVFRPIPRPNITEPPYRRTLVRGELRGYTGTGQI</sequence>
<reference evidence="2 3" key="1">
    <citation type="journal article" date="2012" name="Genome Biol.">
        <title>Sequencing three crocodilian genomes to illuminate the evolution of archosaurs and amniotes.</title>
        <authorList>
            <person name="St John J.A."/>
            <person name="Braun E.L."/>
            <person name="Isberg S.R."/>
            <person name="Miles L.G."/>
            <person name="Chong A.Y."/>
            <person name="Gongora J."/>
            <person name="Dalzell P."/>
            <person name="Moran C."/>
            <person name="Bed'hom B."/>
            <person name="Abzhanov A."/>
            <person name="Burgess S.C."/>
            <person name="Cooksey A.M."/>
            <person name="Castoe T.A."/>
            <person name="Crawford N.G."/>
            <person name="Densmore L.D."/>
            <person name="Drew J.C."/>
            <person name="Edwards S.V."/>
            <person name="Faircloth B.C."/>
            <person name="Fujita M.K."/>
            <person name="Greenwold M.J."/>
            <person name="Hoffmann F.G."/>
            <person name="Howard J.M."/>
            <person name="Iguchi T."/>
            <person name="Janes D.E."/>
            <person name="Khan S.Y."/>
            <person name="Kohno S."/>
            <person name="de Koning A.J."/>
            <person name="Lance S.L."/>
            <person name="McCarthy F.M."/>
            <person name="McCormack J.E."/>
            <person name="Merchant M.E."/>
            <person name="Peterson D.G."/>
            <person name="Pollock D.D."/>
            <person name="Pourmand N."/>
            <person name="Raney B.J."/>
            <person name="Roessler K.A."/>
            <person name="Sanford J.R."/>
            <person name="Sawyer R.H."/>
            <person name="Schmidt C.J."/>
            <person name="Triplett E.W."/>
            <person name="Tuberville T.D."/>
            <person name="Venegas-Anaya M."/>
            <person name="Howard J.T."/>
            <person name="Jarvis E.D."/>
            <person name="Guillette L.J.Jr."/>
            <person name="Glenn T.C."/>
            <person name="Green R.E."/>
            <person name="Ray D.A."/>
        </authorList>
    </citation>
    <scope>NUCLEOTIDE SEQUENCE [LARGE SCALE GENOMIC DNA]</scope>
    <source>
        <strain evidence="2">KSC_2009_1</strain>
    </source>
</reference>
<feature type="chain" id="PRO_5007585094" description="Secreted protein" evidence="1">
    <location>
        <begin position="26"/>
        <end position="136"/>
    </location>
</feature>
<evidence type="ECO:0000313" key="2">
    <source>
        <dbReference type="EMBL" id="KYO22944.1"/>
    </source>
</evidence>
<evidence type="ECO:0000313" key="3">
    <source>
        <dbReference type="Proteomes" id="UP000050525"/>
    </source>
</evidence>